<dbReference type="Proteomes" id="UP000185024">
    <property type="component" value="Unassembled WGS sequence"/>
</dbReference>
<proteinExistence type="predicted"/>
<sequence length="88" mass="10254">MRVPLKSGYKAEISRDGRVLILYGPDDSEIGAIEPPEHGDFYHFAYHAVEGECPIVSFAPEHKINGWPDWYYKIDVHQKTIERLNPWR</sequence>
<dbReference type="GeneID" id="97277360"/>
<dbReference type="RefSeq" id="WP_139296657.1">
    <property type="nucleotide sequence ID" value="NZ_BJOI01000038.1"/>
</dbReference>
<evidence type="ECO:0000313" key="2">
    <source>
        <dbReference type="Proteomes" id="UP000185024"/>
    </source>
</evidence>
<protein>
    <submittedName>
        <fullName evidence="1">Uncharacterized protein</fullName>
    </submittedName>
</protein>
<reference evidence="1 2" key="1">
    <citation type="submission" date="2016-11" db="EMBL/GenBank/DDBJ databases">
        <authorList>
            <person name="Jaros S."/>
            <person name="Januszkiewicz K."/>
            <person name="Wedrychowicz H."/>
        </authorList>
    </citation>
    <scope>NUCLEOTIDE SEQUENCE [LARGE SCALE GENOMIC DNA]</scope>
    <source>
        <strain evidence="1 2">ACAM 239</strain>
    </source>
</reference>
<gene>
    <name evidence="1" type="ORF">SAMN05878438_0266</name>
</gene>
<name>A0A1N6DC15_9GAMM</name>
<dbReference type="EMBL" id="FSQX01000001">
    <property type="protein sequence ID" value="SIN60784.1"/>
    <property type="molecule type" value="Genomic_DNA"/>
</dbReference>
<evidence type="ECO:0000313" key="1">
    <source>
        <dbReference type="EMBL" id="SIN60784.1"/>
    </source>
</evidence>
<accession>A0A1N6DC15</accession>
<dbReference type="AlphaFoldDB" id="A0A1N6DC15"/>
<organism evidence="1 2">
    <name type="scientific">Vreelandella aquamarina</name>
    <dbReference type="NCBI Taxonomy" id="77097"/>
    <lineage>
        <taxon>Bacteria</taxon>
        <taxon>Pseudomonadati</taxon>
        <taxon>Pseudomonadota</taxon>
        <taxon>Gammaproteobacteria</taxon>
        <taxon>Oceanospirillales</taxon>
        <taxon>Halomonadaceae</taxon>
        <taxon>Vreelandella</taxon>
    </lineage>
</organism>